<keyword evidence="4" id="KW-0564">Palmitate</keyword>
<dbReference type="InterPro" id="IPR049890">
    <property type="entry name" value="VlpA-F-like_signal"/>
</dbReference>
<dbReference type="AlphaFoldDB" id="A0A3G8LGY5"/>
<dbReference type="NCBIfam" id="NF033817">
    <property type="entry name" value="Mplas_variab_LP"/>
    <property type="match status" value="1"/>
</dbReference>
<feature type="compositionally biased region" description="Basic and acidic residues" evidence="6">
    <location>
        <begin position="263"/>
        <end position="280"/>
    </location>
</feature>
<evidence type="ECO:0000256" key="7">
    <source>
        <dbReference type="SAM" id="SignalP"/>
    </source>
</evidence>
<evidence type="ECO:0000256" key="5">
    <source>
        <dbReference type="ARBA" id="ARBA00023288"/>
    </source>
</evidence>
<dbReference type="Proteomes" id="UP000275883">
    <property type="component" value="Chromosome"/>
</dbReference>
<evidence type="ECO:0000256" key="2">
    <source>
        <dbReference type="ARBA" id="ARBA00022729"/>
    </source>
</evidence>
<proteinExistence type="predicted"/>
<dbReference type="GO" id="GO:0005886">
    <property type="term" value="C:plasma membrane"/>
    <property type="evidence" value="ECO:0007669"/>
    <property type="project" value="UniProtKB-SubCell"/>
</dbReference>
<evidence type="ECO:0000313" key="8">
    <source>
        <dbReference type="EMBL" id="AZG68594.1"/>
    </source>
</evidence>
<accession>A0A3G8LGY5</accession>
<organism evidence="8 9">
    <name type="scientific">Mycoplasma struthionis</name>
    <dbReference type="NCBI Taxonomy" id="538220"/>
    <lineage>
        <taxon>Bacteria</taxon>
        <taxon>Bacillati</taxon>
        <taxon>Mycoplasmatota</taxon>
        <taxon>Mollicutes</taxon>
        <taxon>Mycoplasmataceae</taxon>
        <taxon>Mycoplasma</taxon>
    </lineage>
</organism>
<feature type="signal peptide" evidence="7">
    <location>
        <begin position="1"/>
        <end position="23"/>
    </location>
</feature>
<evidence type="ECO:0000256" key="1">
    <source>
        <dbReference type="ARBA" id="ARBA00004193"/>
    </source>
</evidence>
<name>A0A3G8LGY5_9MOLU</name>
<evidence type="ECO:0008006" key="10">
    <source>
        <dbReference type="Google" id="ProtNLM"/>
    </source>
</evidence>
<sequence>MKTKKFVALLGVILPVAALPAIAASCGKTEEKKTEEVNPTPAPTPAPTPEPAPAPTPKEGTGSNEGTGNDGSGTTSPNTTPAVAPVTASPAEIAAAKAENAKTVNTLKEGPKLLLAQFEKLITAVNAENKDAGAMVTKIRDDFKKDYEAKKDSDDKDVVMSLRREGSAALEKAKKVVVEFARTIAQEVVDYYNSLSVENQKKYDSYRRQAEARLKVNTSNDMGSMLYTANKLKEQMDAVKAQIEKGKIASLPNSKEVGDDDKDDQKENDKQAAEKEKAKR</sequence>
<gene>
    <name evidence="8" type="ORF">EGN60_01245</name>
</gene>
<evidence type="ECO:0000256" key="6">
    <source>
        <dbReference type="SAM" id="MobiDB-lite"/>
    </source>
</evidence>
<feature type="region of interest" description="Disordered" evidence="6">
    <location>
        <begin position="244"/>
        <end position="280"/>
    </location>
</feature>
<feature type="compositionally biased region" description="Low complexity" evidence="6">
    <location>
        <begin position="74"/>
        <end position="88"/>
    </location>
</feature>
<protein>
    <recommendedName>
        <fullName evidence="10">Variable surface lipoprotein</fullName>
    </recommendedName>
</protein>
<evidence type="ECO:0000313" key="9">
    <source>
        <dbReference type="Proteomes" id="UP000275883"/>
    </source>
</evidence>
<keyword evidence="9" id="KW-1185">Reference proteome</keyword>
<feature type="chain" id="PRO_5018196955" description="Variable surface lipoprotein" evidence="7">
    <location>
        <begin position="24"/>
        <end position="280"/>
    </location>
</feature>
<evidence type="ECO:0000256" key="4">
    <source>
        <dbReference type="ARBA" id="ARBA00023139"/>
    </source>
</evidence>
<evidence type="ECO:0000256" key="3">
    <source>
        <dbReference type="ARBA" id="ARBA00022737"/>
    </source>
</evidence>
<keyword evidence="2 7" id="KW-0732">Signal</keyword>
<dbReference type="PROSITE" id="PS51257">
    <property type="entry name" value="PROKAR_LIPOPROTEIN"/>
    <property type="match status" value="1"/>
</dbReference>
<dbReference type="KEGG" id="mstr:EGN60_01245"/>
<keyword evidence="3" id="KW-0677">Repeat</keyword>
<feature type="region of interest" description="Disordered" evidence="6">
    <location>
        <begin position="27"/>
        <end position="88"/>
    </location>
</feature>
<dbReference type="RefSeq" id="WP_124724289.1">
    <property type="nucleotide sequence ID" value="NZ_CP034044.1"/>
</dbReference>
<keyword evidence="5" id="KW-0449">Lipoprotein</keyword>
<dbReference type="EMBL" id="CP034044">
    <property type="protein sequence ID" value="AZG68594.1"/>
    <property type="molecule type" value="Genomic_DNA"/>
</dbReference>
<comment type="subcellular location">
    <subcellularLocation>
        <location evidence="1">Cell membrane</location>
        <topology evidence="1">Lipid-anchor</topology>
    </subcellularLocation>
</comment>
<feature type="compositionally biased region" description="Pro residues" evidence="6">
    <location>
        <begin position="40"/>
        <end position="56"/>
    </location>
</feature>
<reference evidence="8 9" key="1">
    <citation type="submission" date="2018-11" db="EMBL/GenBank/DDBJ databases">
        <title>Genome sequence of Mycoplasma struthionis sp. nov.</title>
        <authorList>
            <person name="Spergser J."/>
        </authorList>
    </citation>
    <scope>NUCLEOTIDE SEQUENCE [LARGE SCALE GENOMIC DNA]</scope>
    <source>
        <strain evidence="8 9">237IA</strain>
    </source>
</reference>